<dbReference type="EMBL" id="CP035494">
    <property type="protein sequence ID" value="QAY60917.1"/>
    <property type="molecule type" value="Genomic_DNA"/>
</dbReference>
<dbReference type="OrthoDB" id="9798761at2"/>
<dbReference type="AlphaFoldDB" id="A0A4P6EL48"/>
<evidence type="ECO:0000313" key="2">
    <source>
        <dbReference type="EMBL" id="QAY60917.1"/>
    </source>
</evidence>
<proteinExistence type="predicted"/>
<sequence>MREERLPFTVLLPDEPGVPIEIYDQSVTLHMAVAEKNSISKLGTAWDAAGVYLLLDVHDADGSYGVYVGKAPGGIRSRLMEHERSRRWSKALLIRRDNHSGLSSAHVGWLEGDLFELFSAAQRARLHNQNRPGDKTVPPYDIRILESFRDPISRVLRLIGYDPSSVEELSTQFPRDNKTRARYDVTLAKIIAAGLLTGAEQLVSVNTVWPATAQLRADGTIEFDGQSFAFPSAAAAAVKGGNANGWDFWAVEKDAGSKRLSAYRQELLNSLAVDDDA</sequence>
<evidence type="ECO:0000313" key="3">
    <source>
        <dbReference type="Proteomes" id="UP000293995"/>
    </source>
</evidence>
<reference evidence="2 3" key="1">
    <citation type="submission" date="2019-01" db="EMBL/GenBank/DDBJ databases">
        <title>Genome sequencing of strain DFW100M-13.</title>
        <authorList>
            <person name="Heo J."/>
            <person name="Kim S.-J."/>
            <person name="Kim J.-S."/>
            <person name="Hong S.-B."/>
            <person name="Kwon S.-W."/>
        </authorList>
    </citation>
    <scope>NUCLEOTIDE SEQUENCE [LARGE SCALE GENOMIC DNA]</scope>
    <source>
        <strain evidence="2 3">DFW100M-13</strain>
    </source>
</reference>
<dbReference type="Pfam" id="PF18755">
    <property type="entry name" value="RAMA"/>
    <property type="match status" value="1"/>
</dbReference>
<dbReference type="InterPro" id="IPR040843">
    <property type="entry name" value="RAMA"/>
</dbReference>
<dbReference type="RefSeq" id="WP_129391313.1">
    <property type="nucleotide sequence ID" value="NZ_CP035494.1"/>
</dbReference>
<name>A0A4P6EL48_9MICO</name>
<dbReference type="Proteomes" id="UP000293995">
    <property type="component" value="Chromosome"/>
</dbReference>
<gene>
    <name evidence="2" type="ORF">ET475_13580</name>
</gene>
<organism evidence="2 3">
    <name type="scientific">Microbacterium protaetiae</name>
    <dbReference type="NCBI Taxonomy" id="2509458"/>
    <lineage>
        <taxon>Bacteria</taxon>
        <taxon>Bacillati</taxon>
        <taxon>Actinomycetota</taxon>
        <taxon>Actinomycetes</taxon>
        <taxon>Micrococcales</taxon>
        <taxon>Microbacteriaceae</taxon>
        <taxon>Microbacterium</taxon>
    </lineage>
</organism>
<protein>
    <recommendedName>
        <fullName evidence="1">RAMA domain-containing protein</fullName>
    </recommendedName>
</protein>
<feature type="domain" description="RAMA" evidence="1">
    <location>
        <begin position="176"/>
        <end position="270"/>
    </location>
</feature>
<keyword evidence="3" id="KW-1185">Reference proteome</keyword>
<accession>A0A4P6EL48</accession>
<evidence type="ECO:0000259" key="1">
    <source>
        <dbReference type="Pfam" id="PF18755"/>
    </source>
</evidence>
<dbReference type="KEGG" id="mprt:ET475_13580"/>